<accession>A0A8H6YDR0</accession>
<name>A0A8H6YDR0_9AGAR</name>
<protein>
    <submittedName>
        <fullName evidence="1">Uncharacterized protein</fullName>
    </submittedName>
</protein>
<evidence type="ECO:0000313" key="2">
    <source>
        <dbReference type="Proteomes" id="UP000623467"/>
    </source>
</evidence>
<reference evidence="1" key="1">
    <citation type="submission" date="2020-05" db="EMBL/GenBank/DDBJ databases">
        <title>Mycena genomes resolve the evolution of fungal bioluminescence.</title>
        <authorList>
            <person name="Tsai I.J."/>
        </authorList>
    </citation>
    <scope>NUCLEOTIDE SEQUENCE</scope>
    <source>
        <strain evidence="1">160909Yilan</strain>
    </source>
</reference>
<evidence type="ECO:0000313" key="1">
    <source>
        <dbReference type="EMBL" id="KAF7357119.1"/>
    </source>
</evidence>
<keyword evidence="2" id="KW-1185">Reference proteome</keyword>
<dbReference type="AlphaFoldDB" id="A0A8H6YDR0"/>
<sequence>MDAFIDGWTDVCTLWPPFNTDGLPSPGNTLVSASVIPGDLAGNNDLIEAQVLCAWSVAPVSTLTDITTDVANAMGATIVPQ</sequence>
<gene>
    <name evidence="1" type="ORF">MSAN_01306000</name>
</gene>
<dbReference type="OrthoDB" id="3023169at2759"/>
<dbReference type="EMBL" id="JACAZH010000010">
    <property type="protein sequence ID" value="KAF7357119.1"/>
    <property type="molecule type" value="Genomic_DNA"/>
</dbReference>
<organism evidence="1 2">
    <name type="scientific">Mycena sanguinolenta</name>
    <dbReference type="NCBI Taxonomy" id="230812"/>
    <lineage>
        <taxon>Eukaryota</taxon>
        <taxon>Fungi</taxon>
        <taxon>Dikarya</taxon>
        <taxon>Basidiomycota</taxon>
        <taxon>Agaricomycotina</taxon>
        <taxon>Agaricomycetes</taxon>
        <taxon>Agaricomycetidae</taxon>
        <taxon>Agaricales</taxon>
        <taxon>Marasmiineae</taxon>
        <taxon>Mycenaceae</taxon>
        <taxon>Mycena</taxon>
    </lineage>
</organism>
<dbReference type="Proteomes" id="UP000623467">
    <property type="component" value="Unassembled WGS sequence"/>
</dbReference>
<proteinExistence type="predicted"/>
<comment type="caution">
    <text evidence="1">The sequence shown here is derived from an EMBL/GenBank/DDBJ whole genome shotgun (WGS) entry which is preliminary data.</text>
</comment>